<keyword evidence="4" id="KW-1185">Reference proteome</keyword>
<dbReference type="SUPFAM" id="SSF63829">
    <property type="entry name" value="Calcium-dependent phosphotriesterase"/>
    <property type="match status" value="1"/>
</dbReference>
<dbReference type="InterPro" id="IPR011042">
    <property type="entry name" value="6-blade_b-propeller_TolB-like"/>
</dbReference>
<evidence type="ECO:0000313" key="4">
    <source>
        <dbReference type="Proteomes" id="UP001143362"/>
    </source>
</evidence>
<dbReference type="Gene3D" id="2.120.10.30">
    <property type="entry name" value="TolB, C-terminal domain"/>
    <property type="match status" value="1"/>
</dbReference>
<accession>A0ABT3TIB2</accession>
<dbReference type="PANTHER" id="PTHR47572">
    <property type="entry name" value="LIPOPROTEIN-RELATED"/>
    <property type="match status" value="1"/>
</dbReference>
<dbReference type="InterPro" id="IPR051262">
    <property type="entry name" value="SMP-30/CGR1_Lactonase"/>
</dbReference>
<dbReference type="PANTHER" id="PTHR47572:SF4">
    <property type="entry name" value="LACTONASE DRP35"/>
    <property type="match status" value="1"/>
</dbReference>
<dbReference type="EMBL" id="SHNN01000002">
    <property type="protein sequence ID" value="MCX2982038.1"/>
    <property type="molecule type" value="Genomic_DNA"/>
</dbReference>
<dbReference type="InterPro" id="IPR013658">
    <property type="entry name" value="SGL"/>
</dbReference>
<evidence type="ECO:0000259" key="2">
    <source>
        <dbReference type="Pfam" id="PF08450"/>
    </source>
</evidence>
<dbReference type="Proteomes" id="UP001143362">
    <property type="component" value="Unassembled WGS sequence"/>
</dbReference>
<dbReference type="RefSeq" id="WP_279246032.1">
    <property type="nucleotide sequence ID" value="NZ_SHNN01000002.1"/>
</dbReference>
<reference evidence="3" key="1">
    <citation type="submission" date="2019-02" db="EMBL/GenBank/DDBJ databases">
        <authorList>
            <person name="Li S.-H."/>
        </authorList>
    </citation>
    <scope>NUCLEOTIDE SEQUENCE</scope>
    <source>
        <strain evidence="3">IMCC14734</strain>
    </source>
</reference>
<evidence type="ECO:0000313" key="3">
    <source>
        <dbReference type="EMBL" id="MCX2982038.1"/>
    </source>
</evidence>
<keyword evidence="1" id="KW-0378">Hydrolase</keyword>
<comment type="caution">
    <text evidence="3">The sequence shown here is derived from an EMBL/GenBank/DDBJ whole genome shotgun (WGS) entry which is preliminary data.</text>
</comment>
<name>A0ABT3TIB2_9GAMM</name>
<proteinExistence type="predicted"/>
<evidence type="ECO:0000256" key="1">
    <source>
        <dbReference type="ARBA" id="ARBA00022801"/>
    </source>
</evidence>
<protein>
    <submittedName>
        <fullName evidence="3">SMP-30/gluconolactonase/LRE family protein</fullName>
    </submittedName>
</protein>
<organism evidence="3 4">
    <name type="scientific">Candidatus Litorirhabdus singularis</name>
    <dbReference type="NCBI Taxonomy" id="2518993"/>
    <lineage>
        <taxon>Bacteria</taxon>
        <taxon>Pseudomonadati</taxon>
        <taxon>Pseudomonadota</taxon>
        <taxon>Gammaproteobacteria</taxon>
        <taxon>Cellvibrionales</taxon>
        <taxon>Halieaceae</taxon>
        <taxon>Candidatus Litorirhabdus</taxon>
    </lineage>
</organism>
<gene>
    <name evidence="3" type="ORF">EYC98_14335</name>
</gene>
<feature type="domain" description="SMP-30/Gluconolactonase/LRE-like region" evidence="2">
    <location>
        <begin position="79"/>
        <end position="345"/>
    </location>
</feature>
<sequence length="358" mass="39423">MKFSMKALAVELCRYIWFFVSAASTRHLVPIIFSCLLAPFATANPTQLMDVEMVVYDDRFYEFIEVDSQVEILASELEWAEGPVWVKGLDSLLFSDVAVGKVYQWSDAGGLSVYLQPSGHAPDGLGQLWRGSNGLAIDENGSLLLAQQSNRTLARMLAPITQPTPDYDILVSHYRGKSINSPNDLVVHRSGDIYFTDPPYGLSGFEKSPDIELDFFGVFRLTKSGELIAVTKRLRKPNGIALSNDQSVLYVSDSAKNKAQIVAIELDHQGNFEKSRLFFDGKQLISEGSGSTDGMVVHPSDFLFVSIPNGVGVLSPEGALLGKIVLGQVTNMTLNDTFSQLYITSPKKLMRLKINSIN</sequence>
<dbReference type="Pfam" id="PF08450">
    <property type="entry name" value="SGL"/>
    <property type="match status" value="1"/>
</dbReference>